<evidence type="ECO:0000259" key="2">
    <source>
        <dbReference type="PROSITE" id="PS50837"/>
    </source>
</evidence>
<dbReference type="Gene3D" id="3.40.50.300">
    <property type="entry name" value="P-loop containing nucleotide triphosphate hydrolases"/>
    <property type="match status" value="1"/>
</dbReference>
<dbReference type="EMBL" id="CAJOBC010084984">
    <property type="protein sequence ID" value="CAF4325076.1"/>
    <property type="molecule type" value="Genomic_DNA"/>
</dbReference>
<gene>
    <name evidence="3" type="ORF">GPM918_LOCUS34772</name>
    <name evidence="4" type="ORF">SRO942_LOCUS35479</name>
</gene>
<evidence type="ECO:0000313" key="4">
    <source>
        <dbReference type="EMBL" id="CAF4325076.1"/>
    </source>
</evidence>
<dbReference type="AlphaFoldDB" id="A0A815PR76"/>
<name>A0A815PR76_9BILA</name>
<protein>
    <recommendedName>
        <fullName evidence="2">NACHT domain-containing protein</fullName>
    </recommendedName>
</protein>
<dbReference type="SUPFAM" id="SSF52540">
    <property type="entry name" value="P-loop containing nucleoside triphosphate hydrolases"/>
    <property type="match status" value="1"/>
</dbReference>
<sequence length="1249" mass="146657">MSLPLQKVYVELKFDPIHPSIKATKMLEISEEFKRKLFSYGFFNENETKKINRAIIERSTENPDTFYRNFMTEQWLNVLLDNRSIFTESEAHLIKNKVNGLRKNILEKSNVKETKQYQIQQAHNDFKHFIILGHPGSGKTTLSKWLIMNMARQCLDEQNNLFNSIYSFKPRLPILIPIWKYVEQLKENQNNGNKKTLLQFIYENPTFDSKFFKDEEERKILSTIIIESLIKGDVLVILEGLDEIPVHMDRSELMKEINALLERSRDYDATTNKLSHTIYEQKEICGTEDSDFGNRFIITSRTEGNYFEDINFYIPRLTIEDMSNDALKSFCSSYMECIKEISIKSGKIIKEYKSDQLYNDITKNKDIFQLAINPQLVSVIAAIYNQYGDELPEKRIDLYEKAIEKMLDRLVTYFSNTSNEGLELNTTMVWSIMQELAEYLHTKAEGLTENILREIIRKCLVDIQNQSLMSSEIRVETLITILVDIFKVQTGLQKHQKLIHSYFLKLRKEYDNLVTDWFIEKINDDKNIAPCAYIIYQLKCNLELANRWPVPNYWIVPVLRFYSSEIKGERVLTQLQFKNIINKNPNILQHIIKKKCDWLCLIVALYGGYKNYNSQTNISEYLEIAQFLNLSDHEREPFLFYYQEIWGTDAPAYNMAVHLDTLESTKHWNKKPIFDINEIYKESSLTTQILELLVEEKSVTDLIEQLRMEIKSRQLSTEEKTEVLIALITLGDFDFINDIIKEVDETFLKNFKNRIEQLISTLKDPIARRSSKIANYLLKLYNVMKMNQMNYNLNFSDYCKIYLSLIASSGGLPIDTSILAETMDHVDDKFKLYAEYFVCKFTGASMMDLNHSVAVVLDKRIKSCNINQIIKSFLKISDTTQIYRPVRAYPWPTDIFNLKSISDDDIPISFFNCLENIHKNIAFIIDAISNVFDKEGYFNKNSELIPLVILLNFGNMSKYSKWMEENGVRLLPELNFKKDIKEVLSSKIKLMCNTYYKSRALCQLAEFYDEQCHNLLNESFQLAKSIQEPILKFQVLEKIFNIVQYKHCKWLVQEIIMELVLCFDNIESLYDKVIASIRLSFYGSRDFRQKYLRYAIDTLIKMNDDDEKIELIIKLKPFISIYDDFQSSLNEIIENLKNKTQNYYINSYYGKILFTGKLLVNTSNSSGWYPSDKSENSIDNKQNEESSDYVEIQTLFTLFAQLNDIKLIIANKDNINQLWINLFKHADNELNIERIVEIALDNELFLTPQ</sequence>
<dbReference type="InterPro" id="IPR027417">
    <property type="entry name" value="P-loop_NTPase"/>
</dbReference>
<dbReference type="Proteomes" id="UP000663829">
    <property type="component" value="Unassembled WGS sequence"/>
</dbReference>
<dbReference type="InterPro" id="IPR007111">
    <property type="entry name" value="NACHT_NTPase"/>
</dbReference>
<dbReference type="InterPro" id="IPR056884">
    <property type="entry name" value="NPHP3-like_N"/>
</dbReference>
<evidence type="ECO:0000313" key="3">
    <source>
        <dbReference type="EMBL" id="CAF1452057.1"/>
    </source>
</evidence>
<evidence type="ECO:0000313" key="5">
    <source>
        <dbReference type="Proteomes" id="UP000663829"/>
    </source>
</evidence>
<feature type="domain" description="NACHT" evidence="2">
    <location>
        <begin position="127"/>
        <end position="244"/>
    </location>
</feature>
<reference evidence="3" key="1">
    <citation type="submission" date="2021-02" db="EMBL/GenBank/DDBJ databases">
        <authorList>
            <person name="Nowell W R."/>
        </authorList>
    </citation>
    <scope>NUCLEOTIDE SEQUENCE</scope>
</reference>
<organism evidence="3 5">
    <name type="scientific">Didymodactylos carnosus</name>
    <dbReference type="NCBI Taxonomy" id="1234261"/>
    <lineage>
        <taxon>Eukaryota</taxon>
        <taxon>Metazoa</taxon>
        <taxon>Spiralia</taxon>
        <taxon>Gnathifera</taxon>
        <taxon>Rotifera</taxon>
        <taxon>Eurotatoria</taxon>
        <taxon>Bdelloidea</taxon>
        <taxon>Philodinida</taxon>
        <taxon>Philodinidae</taxon>
        <taxon>Didymodactylos</taxon>
    </lineage>
</organism>
<keyword evidence="5" id="KW-1185">Reference proteome</keyword>
<comment type="caution">
    <text evidence="3">The sequence shown here is derived from an EMBL/GenBank/DDBJ whole genome shotgun (WGS) entry which is preliminary data.</text>
</comment>
<dbReference type="EMBL" id="CAJNOQ010019532">
    <property type="protein sequence ID" value="CAF1452057.1"/>
    <property type="molecule type" value="Genomic_DNA"/>
</dbReference>
<dbReference type="Pfam" id="PF24883">
    <property type="entry name" value="NPHP3_N"/>
    <property type="match status" value="1"/>
</dbReference>
<dbReference type="Proteomes" id="UP000681722">
    <property type="component" value="Unassembled WGS sequence"/>
</dbReference>
<accession>A0A815PR76</accession>
<evidence type="ECO:0000256" key="1">
    <source>
        <dbReference type="ARBA" id="ARBA00022737"/>
    </source>
</evidence>
<dbReference type="PROSITE" id="PS50837">
    <property type="entry name" value="NACHT"/>
    <property type="match status" value="1"/>
</dbReference>
<feature type="non-terminal residue" evidence="3">
    <location>
        <position position="1249"/>
    </location>
</feature>
<keyword evidence="1" id="KW-0677">Repeat</keyword>
<proteinExistence type="predicted"/>